<keyword evidence="1" id="KW-0472">Membrane</keyword>
<protein>
    <submittedName>
        <fullName evidence="3">Membrane protein acetyltransferase-like protein</fullName>
    </submittedName>
</protein>
<dbReference type="PANTHER" id="PTHR23028">
    <property type="entry name" value="ACETYLTRANSFERASE"/>
    <property type="match status" value="1"/>
</dbReference>
<organism evidence="3 4">
    <name type="scientific">Pleurostoma richardsiae</name>
    <dbReference type="NCBI Taxonomy" id="41990"/>
    <lineage>
        <taxon>Eukaryota</taxon>
        <taxon>Fungi</taxon>
        <taxon>Dikarya</taxon>
        <taxon>Ascomycota</taxon>
        <taxon>Pezizomycotina</taxon>
        <taxon>Sordariomycetes</taxon>
        <taxon>Sordariomycetidae</taxon>
        <taxon>Calosphaeriales</taxon>
        <taxon>Pleurostomataceae</taxon>
        <taxon>Pleurostoma</taxon>
    </lineage>
</organism>
<dbReference type="InterPro" id="IPR002656">
    <property type="entry name" value="Acyl_transf_3_dom"/>
</dbReference>
<proteinExistence type="predicted"/>
<evidence type="ECO:0000256" key="1">
    <source>
        <dbReference type="SAM" id="Phobius"/>
    </source>
</evidence>
<evidence type="ECO:0000313" key="4">
    <source>
        <dbReference type="Proteomes" id="UP001174694"/>
    </source>
</evidence>
<feature type="domain" description="Acyltransferase 3" evidence="2">
    <location>
        <begin position="46"/>
        <end position="395"/>
    </location>
</feature>
<evidence type="ECO:0000259" key="2">
    <source>
        <dbReference type="Pfam" id="PF01757"/>
    </source>
</evidence>
<keyword evidence="4" id="KW-1185">Reference proteome</keyword>
<feature type="transmembrane region" description="Helical" evidence="1">
    <location>
        <begin position="242"/>
        <end position="266"/>
    </location>
</feature>
<keyword evidence="1" id="KW-1133">Transmembrane helix</keyword>
<sequence>MNASREDTVKLSNLESGTANDIDLGDNKREHATIPLEQLPTLGTTIAYLDGLRGLAAFMVYWYHHASWFYGPQDEIQNGFGYNNGSRYFVTLPFVRIFWTGGGAAVAIFFVLSGYVLSRSPLQMLRDGENPRRKLLSATLRRPFRLFIPTIGVSFAMVLALQLPIRPLLSWPPAQSNIFAEIWNFIIEVPQALNPFVEHSPQSKWFPYNPPVWTMAYEFKGSLLVFGALASVATLQHKVRLLVFVIISLLLFFLGFWAMACFFFGVLLALNDIEGLDQPYLRRLSARTRTTVFHFIFFSGWYLISQVNGERDPERSSSITGWYLLTMLIPPNYKVKEYWRFWNSIGAFMVIYGVLHIRWIQKRLESLRYLGKVSFSLYLTHMPFLWIVGDRVYRVLGHRIPEFGQDSIFDNTLVFPDVGPRGLTTRFLIAQAVIFPANMALAHFATKWLDEPSITVGRWVSVRILGR</sequence>
<dbReference type="Proteomes" id="UP001174694">
    <property type="component" value="Unassembled WGS sequence"/>
</dbReference>
<dbReference type="EMBL" id="JANBVO010000027">
    <property type="protein sequence ID" value="KAJ9139176.1"/>
    <property type="molecule type" value="Genomic_DNA"/>
</dbReference>
<accession>A0AA38VD28</accession>
<dbReference type="InterPro" id="IPR050879">
    <property type="entry name" value="Acyltransferase_3"/>
</dbReference>
<feature type="transmembrane region" description="Helical" evidence="1">
    <location>
        <begin position="369"/>
        <end position="389"/>
    </location>
</feature>
<keyword evidence="1" id="KW-0812">Transmembrane</keyword>
<feature type="transmembrane region" description="Helical" evidence="1">
    <location>
        <begin position="215"/>
        <end position="235"/>
    </location>
</feature>
<dbReference type="Pfam" id="PF01757">
    <property type="entry name" value="Acyl_transf_3"/>
    <property type="match status" value="1"/>
</dbReference>
<feature type="transmembrane region" description="Helical" evidence="1">
    <location>
        <begin position="97"/>
        <end position="117"/>
    </location>
</feature>
<name>A0AA38VD28_9PEZI</name>
<reference evidence="3" key="1">
    <citation type="submission" date="2022-07" db="EMBL/GenBank/DDBJ databases">
        <title>Fungi with potential for degradation of polypropylene.</title>
        <authorList>
            <person name="Gostincar C."/>
        </authorList>
    </citation>
    <scope>NUCLEOTIDE SEQUENCE</scope>
    <source>
        <strain evidence="3">EXF-13308</strain>
    </source>
</reference>
<evidence type="ECO:0000313" key="3">
    <source>
        <dbReference type="EMBL" id="KAJ9139176.1"/>
    </source>
</evidence>
<dbReference type="AlphaFoldDB" id="A0AA38VD28"/>
<dbReference type="PANTHER" id="PTHR23028:SF134">
    <property type="entry name" value="PUTATIVE (AFU_ORTHOLOGUE AFUA_4G08520)-RELATED"/>
    <property type="match status" value="1"/>
</dbReference>
<feature type="transmembrane region" description="Helical" evidence="1">
    <location>
        <begin position="144"/>
        <end position="165"/>
    </location>
</feature>
<gene>
    <name evidence="3" type="ORF">NKR23_g8057</name>
</gene>
<dbReference type="GO" id="GO:0016747">
    <property type="term" value="F:acyltransferase activity, transferring groups other than amino-acyl groups"/>
    <property type="evidence" value="ECO:0007669"/>
    <property type="project" value="InterPro"/>
</dbReference>
<feature type="transmembrane region" description="Helical" evidence="1">
    <location>
        <begin position="339"/>
        <end position="357"/>
    </location>
</feature>
<comment type="caution">
    <text evidence="3">The sequence shown here is derived from an EMBL/GenBank/DDBJ whole genome shotgun (WGS) entry which is preliminary data.</text>
</comment>